<feature type="repeat" description="ANK" evidence="3">
    <location>
        <begin position="266"/>
        <end position="298"/>
    </location>
</feature>
<feature type="repeat" description="ANK" evidence="3">
    <location>
        <begin position="131"/>
        <end position="163"/>
    </location>
</feature>
<sequence length="1676" mass="184720">MKEGHAGSSRLALQMQRRELRLRHTEQRMKRQELQLRQHEKRVMSQLRRAKQSEHGFRELESSSKAVSAAELETSSDLGKRLLSKGYRPPDEKINLGMALVWAAARNHEEEVKLLIQQGVELNFVERVGKTRYTALHCAASHGFCGIISILASAGANLEEKNQFGATALLDAASHGHLEAIRLLIQLGASPTWQNINGNGLLHLAAYRGHPEVALLLCSRDDIDIDINGANKYRQTPAYISCMHGNLDVLKALVSYHADIAARDSSNRTPLHGAARKGQAEIMEYLLQQGANPMAVDLEGVTPLHEAVRIGKKAPVQILLQYNVDVDIKNTRNERHSPLMAAAMGGCTEVMRLMIEHGADRQATDADGDTLLHLAALNNQSETIRFLMENEAEIDSINNKQETPLILATQERCMDVVHLLVGYKASLHAQDIDGATSLHWAVRNQDKLLVRYLVKQGADIEVEDSDGMTALSKATCQGNKDIVSFLLDRGANIAAKDSIGRTALHLAAQEGLDALVEILLDKGADSTDETATGKRPDQLALDNDHDNLATLLANRISVGKKGLEQSKALVVANLVATAANGTNAQLARMLDEDPAMIDSLDLNGRSAISAAAENGHCATVELLQKRGSLIDATDGNGETALWWAARNGHIHVVERLLELNASTDIGDADKLTPLCAAAQKGHGMVVSALLRSGGNVNAATTYGKTPLMLATIAGNLQMVQLLIDNGAEVRYSHRRTTALSLAERAEHQEIIELLRLHHTTDEEADAQSKNAEPKLSAALAEAVEKGQVAEIVRLVKAGADPNGTSCKARPLILASKEGHTKAVEVLIDCNAKVDLADERDETAVSWSASSGYIDIVKILHKHGANIDHLDEGNRPAIWHAAWEGQEKAVRLLIDLGAKKDIPDVVSRTPLWVASERGHMGVVEALLKHGSNIECADRSRRTPLLLAVQADNRSLCDLFLEKGACMSIDLRTGRSPLSWAATRGHESIVELLIEHEADLNHVNIEGRTPLMLAAMKCRAMVVKILIEMGADVDLKDIYKRTAMSHAKELGHEPVVKLLSQVGTLRVKNERALRRIGHDNVSKRMQYEYAQLPEGFIRVLELRPGKPGDAISIELHDVDVLRGPGLSFEALSYEWKGKVGTVPIQCHQDRLLITPNCKAAVERLRHEDKSRMLWVDSICIDQEDVEECSTQVKLMTNIYRAAKTVVMWLGEEEQNSQLAFDCISILARAYEESEKSEGGLKKELLQEATNAIQSKELVVQGWAELSRRSCFQRVWIFQEIILAGSRGLVMCGSLSSPWDAFNAALQGYIAWTGDVTNFIHILQLNIKEFKACDHLGTEAAIMAMSMLDCSDARDKVFATLGIVEPGTATEADYTKSVQEVFLEANSCIIFADGTALWRNTQQTKTDKQVYDQEGIEGLPSWAYDFTRPIEGFAVPWKDSKDFTDLMVGSPSIIETILRVNGCILDTIVLTVAVAKDQETFETLKPIVQAMAKLHRGIYDLYPSVSNSQSPRETNGDALLAAIFEGDISPETKLYFGSYLAWNISQDGDILGDGISRSPPPYIKTRAAAWNARSQESNTSDLDVRRSMERKHRYDWNLIYTEQGYIGLSYGSRPCENTVVTLVGESNHLIMLKKHKQGPDEWYENAGAIFLYGWNEQTIKTNELKDIDENAKVVRLEIR</sequence>
<dbReference type="SMART" id="SM00248">
    <property type="entry name" value="ANK"/>
    <property type="match status" value="26"/>
</dbReference>
<name>A0ABR2IS26_9PEZI</name>
<feature type="repeat" description="ANK" evidence="3">
    <location>
        <begin position="636"/>
        <end position="668"/>
    </location>
</feature>
<dbReference type="EMBL" id="JAPCWZ010000004">
    <property type="protein sequence ID" value="KAK8867293.1"/>
    <property type="molecule type" value="Genomic_DNA"/>
</dbReference>
<proteinExistence type="predicted"/>
<feature type="repeat" description="ANK" evidence="3">
    <location>
        <begin position="839"/>
        <end position="871"/>
    </location>
</feature>
<dbReference type="InterPro" id="IPR002110">
    <property type="entry name" value="Ankyrin_rpt"/>
</dbReference>
<feature type="repeat" description="ANK" evidence="3">
    <location>
        <begin position="971"/>
        <end position="1003"/>
    </location>
</feature>
<dbReference type="Proteomes" id="UP001390339">
    <property type="component" value="Unassembled WGS sequence"/>
</dbReference>
<reference evidence="6 7" key="1">
    <citation type="journal article" date="2024" name="IMA Fungus">
        <title>Apiospora arundinis, a panoply of carbohydrate-active enzymes and secondary metabolites.</title>
        <authorList>
            <person name="Sorensen T."/>
            <person name="Petersen C."/>
            <person name="Muurmann A.T."/>
            <person name="Christiansen J.V."/>
            <person name="Brundto M.L."/>
            <person name="Overgaard C.K."/>
            <person name="Boysen A.T."/>
            <person name="Wollenberg R.D."/>
            <person name="Larsen T.O."/>
            <person name="Sorensen J.L."/>
            <person name="Nielsen K.L."/>
            <person name="Sondergaard T.E."/>
        </authorList>
    </citation>
    <scope>NUCLEOTIDE SEQUENCE [LARGE SCALE GENOMIC DNA]</scope>
    <source>
        <strain evidence="6 7">AAU 773</strain>
    </source>
</reference>
<feature type="repeat" description="ANK" evidence="3">
    <location>
        <begin position="367"/>
        <end position="399"/>
    </location>
</feature>
<feature type="repeat" description="ANK" evidence="3">
    <location>
        <begin position="905"/>
        <end position="937"/>
    </location>
</feature>
<protein>
    <recommendedName>
        <fullName evidence="5">Heterokaryon incompatibility domain-containing protein</fullName>
    </recommendedName>
</protein>
<feature type="repeat" description="ANK" evidence="3">
    <location>
        <begin position="299"/>
        <end position="331"/>
    </location>
</feature>
<dbReference type="Pfam" id="PF12796">
    <property type="entry name" value="Ank_2"/>
    <property type="match status" value="6"/>
</dbReference>
<feature type="repeat" description="ANK" evidence="3">
    <location>
        <begin position="1004"/>
        <end position="1036"/>
    </location>
</feature>
<keyword evidence="1" id="KW-0677">Repeat</keyword>
<feature type="repeat" description="ANK" evidence="3">
    <location>
        <begin position="334"/>
        <end position="366"/>
    </location>
</feature>
<dbReference type="PROSITE" id="PS50297">
    <property type="entry name" value="ANK_REP_REGION"/>
    <property type="match status" value="14"/>
</dbReference>
<dbReference type="PANTHER" id="PTHR24198">
    <property type="entry name" value="ANKYRIN REPEAT AND PROTEIN KINASE DOMAIN-CONTAINING PROTEIN"/>
    <property type="match status" value="1"/>
</dbReference>
<dbReference type="Pfam" id="PF00023">
    <property type="entry name" value="Ank"/>
    <property type="match status" value="4"/>
</dbReference>
<feature type="repeat" description="ANK" evidence="3">
    <location>
        <begin position="669"/>
        <end position="701"/>
    </location>
</feature>
<evidence type="ECO:0000259" key="5">
    <source>
        <dbReference type="Pfam" id="PF06985"/>
    </source>
</evidence>
<evidence type="ECO:0000313" key="7">
    <source>
        <dbReference type="Proteomes" id="UP001390339"/>
    </source>
</evidence>
<keyword evidence="4" id="KW-0175">Coiled coil</keyword>
<feature type="repeat" description="ANK" evidence="3">
    <location>
        <begin position="810"/>
        <end position="838"/>
    </location>
</feature>
<dbReference type="Gene3D" id="1.25.40.20">
    <property type="entry name" value="Ankyrin repeat-containing domain"/>
    <property type="match status" value="7"/>
</dbReference>
<dbReference type="InterPro" id="IPR010730">
    <property type="entry name" value="HET"/>
</dbReference>
<evidence type="ECO:0000256" key="1">
    <source>
        <dbReference type="ARBA" id="ARBA00022737"/>
    </source>
</evidence>
<feature type="coiled-coil region" evidence="4">
    <location>
        <begin position="15"/>
        <end position="49"/>
    </location>
</feature>
<feature type="repeat" description="ANK" evidence="3">
    <location>
        <begin position="233"/>
        <end position="265"/>
    </location>
</feature>
<evidence type="ECO:0000256" key="3">
    <source>
        <dbReference type="PROSITE-ProRule" id="PRU00023"/>
    </source>
</evidence>
<feature type="repeat" description="ANK" evidence="3">
    <location>
        <begin position="164"/>
        <end position="196"/>
    </location>
</feature>
<keyword evidence="2 3" id="KW-0040">ANK repeat</keyword>
<organism evidence="6 7">
    <name type="scientific">Apiospora arundinis</name>
    <dbReference type="NCBI Taxonomy" id="335852"/>
    <lineage>
        <taxon>Eukaryota</taxon>
        <taxon>Fungi</taxon>
        <taxon>Dikarya</taxon>
        <taxon>Ascomycota</taxon>
        <taxon>Pezizomycotina</taxon>
        <taxon>Sordariomycetes</taxon>
        <taxon>Xylariomycetidae</taxon>
        <taxon>Amphisphaeriales</taxon>
        <taxon>Apiosporaceae</taxon>
        <taxon>Apiospora</taxon>
    </lineage>
</organism>
<feature type="repeat" description="ANK" evidence="3">
    <location>
        <begin position="433"/>
        <end position="465"/>
    </location>
</feature>
<dbReference type="PRINTS" id="PR01415">
    <property type="entry name" value="ANKYRIN"/>
</dbReference>
<evidence type="ECO:0000256" key="2">
    <source>
        <dbReference type="ARBA" id="ARBA00023043"/>
    </source>
</evidence>
<feature type="repeat" description="ANK" evidence="3">
    <location>
        <begin position="702"/>
        <end position="734"/>
    </location>
</feature>
<dbReference type="InterPro" id="IPR036770">
    <property type="entry name" value="Ankyrin_rpt-contain_sf"/>
</dbReference>
<keyword evidence="7" id="KW-1185">Reference proteome</keyword>
<dbReference type="Pfam" id="PF13637">
    <property type="entry name" value="Ank_4"/>
    <property type="match status" value="1"/>
</dbReference>
<feature type="repeat" description="ANK" evidence="3">
    <location>
        <begin position="499"/>
        <end position="531"/>
    </location>
</feature>
<feature type="domain" description="Heterokaryon incompatibility" evidence="5">
    <location>
        <begin position="1126"/>
        <end position="1277"/>
    </location>
</feature>
<dbReference type="PROSITE" id="PS50088">
    <property type="entry name" value="ANK_REPEAT"/>
    <property type="match status" value="19"/>
</dbReference>
<feature type="repeat" description="ANK" evidence="3">
    <location>
        <begin position="603"/>
        <end position="635"/>
    </location>
</feature>
<dbReference type="Pfam" id="PF06985">
    <property type="entry name" value="HET"/>
    <property type="match status" value="1"/>
</dbReference>
<dbReference type="SUPFAM" id="SSF48403">
    <property type="entry name" value="Ankyrin repeat"/>
    <property type="match status" value="4"/>
</dbReference>
<gene>
    <name evidence="6" type="ORF">PGQ11_005871</name>
</gene>
<accession>A0ABR2IS26</accession>
<dbReference type="PANTHER" id="PTHR24198:SF165">
    <property type="entry name" value="ANKYRIN REPEAT-CONTAINING PROTEIN-RELATED"/>
    <property type="match status" value="1"/>
</dbReference>
<comment type="caution">
    <text evidence="6">The sequence shown here is derived from an EMBL/GenBank/DDBJ whole genome shotgun (WGS) entry which is preliminary data.</text>
</comment>
<feature type="repeat" description="ANK" evidence="3">
    <location>
        <begin position="466"/>
        <end position="498"/>
    </location>
</feature>
<evidence type="ECO:0000313" key="6">
    <source>
        <dbReference type="EMBL" id="KAK8867293.1"/>
    </source>
</evidence>
<evidence type="ECO:0000256" key="4">
    <source>
        <dbReference type="SAM" id="Coils"/>
    </source>
</evidence>